<sequence>VLLDVTIDVLKGDPVPLDFNDSLIISNPKGSEPDDGHAAASLATATWPLSLKSTECKVVASMGNYLLKLLVAQGAHGAQKRFLPKRRSIEHVVAMDAQSRIGAMQDEVRSKGPLLVLFVFGDAFRSMCRAWLNM</sequence>
<evidence type="ECO:0000313" key="2">
    <source>
        <dbReference type="Proteomes" id="UP001189429"/>
    </source>
</evidence>
<accession>A0ABN9P7G4</accession>
<dbReference type="EMBL" id="CAUYUJ010000100">
    <property type="protein sequence ID" value="CAK0788639.1"/>
    <property type="molecule type" value="Genomic_DNA"/>
</dbReference>
<comment type="caution">
    <text evidence="1">The sequence shown here is derived from an EMBL/GenBank/DDBJ whole genome shotgun (WGS) entry which is preliminary data.</text>
</comment>
<dbReference type="Proteomes" id="UP001189429">
    <property type="component" value="Unassembled WGS sequence"/>
</dbReference>
<protein>
    <submittedName>
        <fullName evidence="1">Uncharacterized protein</fullName>
    </submittedName>
</protein>
<organism evidence="1 2">
    <name type="scientific">Prorocentrum cordatum</name>
    <dbReference type="NCBI Taxonomy" id="2364126"/>
    <lineage>
        <taxon>Eukaryota</taxon>
        <taxon>Sar</taxon>
        <taxon>Alveolata</taxon>
        <taxon>Dinophyceae</taxon>
        <taxon>Prorocentrales</taxon>
        <taxon>Prorocentraceae</taxon>
        <taxon>Prorocentrum</taxon>
    </lineage>
</organism>
<proteinExistence type="predicted"/>
<reference evidence="1" key="1">
    <citation type="submission" date="2023-10" db="EMBL/GenBank/DDBJ databases">
        <authorList>
            <person name="Chen Y."/>
            <person name="Shah S."/>
            <person name="Dougan E. K."/>
            <person name="Thang M."/>
            <person name="Chan C."/>
        </authorList>
    </citation>
    <scope>NUCLEOTIDE SEQUENCE [LARGE SCALE GENOMIC DNA]</scope>
</reference>
<feature type="non-terminal residue" evidence="1">
    <location>
        <position position="1"/>
    </location>
</feature>
<feature type="non-terminal residue" evidence="1">
    <location>
        <position position="134"/>
    </location>
</feature>
<name>A0ABN9P7G4_9DINO</name>
<gene>
    <name evidence="1" type="ORF">PCOR1329_LOCUS479</name>
</gene>
<keyword evidence="2" id="KW-1185">Reference proteome</keyword>
<evidence type="ECO:0000313" key="1">
    <source>
        <dbReference type="EMBL" id="CAK0788639.1"/>
    </source>
</evidence>